<dbReference type="Pfam" id="PF00754">
    <property type="entry name" value="F5_F8_type_C"/>
    <property type="match status" value="3"/>
</dbReference>
<dbReference type="Gene3D" id="3.20.20.80">
    <property type="entry name" value="Glycosidases"/>
    <property type="match status" value="1"/>
</dbReference>
<dbReference type="Proteomes" id="UP001589818">
    <property type="component" value="Unassembled WGS sequence"/>
</dbReference>
<dbReference type="CDD" id="cd00241">
    <property type="entry name" value="DOMON_like"/>
    <property type="match status" value="1"/>
</dbReference>
<dbReference type="SUPFAM" id="SSF49344">
    <property type="entry name" value="CBD9-like"/>
    <property type="match status" value="1"/>
</dbReference>
<feature type="region of interest" description="Disordered" evidence="1">
    <location>
        <begin position="861"/>
        <end position="882"/>
    </location>
</feature>
<dbReference type="PROSITE" id="PS50022">
    <property type="entry name" value="FA58C_3"/>
    <property type="match status" value="3"/>
</dbReference>
<proteinExistence type="predicted"/>
<keyword evidence="2" id="KW-0732">Signal</keyword>
<evidence type="ECO:0000313" key="4">
    <source>
        <dbReference type="EMBL" id="MFC0396182.1"/>
    </source>
</evidence>
<name>A0ABV6JKG7_9BACL</name>
<dbReference type="EMBL" id="JBHLVF010000047">
    <property type="protein sequence ID" value="MFC0396182.1"/>
    <property type="molecule type" value="Genomic_DNA"/>
</dbReference>
<feature type="domain" description="F5/8 type C" evidence="3">
    <location>
        <begin position="23"/>
        <end position="171"/>
    </location>
</feature>
<dbReference type="RefSeq" id="WP_204817016.1">
    <property type="nucleotide sequence ID" value="NZ_JANHOF010000002.1"/>
</dbReference>
<feature type="domain" description="F5/8 type C" evidence="3">
    <location>
        <begin position="206"/>
        <end position="298"/>
    </location>
</feature>
<dbReference type="InterPro" id="IPR000421">
    <property type="entry name" value="FA58C"/>
</dbReference>
<evidence type="ECO:0000259" key="3">
    <source>
        <dbReference type="PROSITE" id="PS50022"/>
    </source>
</evidence>
<dbReference type="Gene3D" id="2.60.120.260">
    <property type="entry name" value="Galactose-binding domain-like"/>
    <property type="match status" value="3"/>
</dbReference>
<evidence type="ECO:0000256" key="2">
    <source>
        <dbReference type="SAM" id="SignalP"/>
    </source>
</evidence>
<dbReference type="PANTHER" id="PTHR24543">
    <property type="entry name" value="MULTICOPPER OXIDASE-RELATED"/>
    <property type="match status" value="1"/>
</dbReference>
<dbReference type="Gene3D" id="2.60.40.1190">
    <property type="match status" value="1"/>
</dbReference>
<keyword evidence="5" id="KW-1185">Reference proteome</keyword>
<feature type="signal peptide" evidence="2">
    <location>
        <begin position="1"/>
        <end position="32"/>
    </location>
</feature>
<reference evidence="4 5" key="1">
    <citation type="submission" date="2024-09" db="EMBL/GenBank/DDBJ databases">
        <authorList>
            <person name="Sun Q."/>
            <person name="Mori K."/>
        </authorList>
    </citation>
    <scope>NUCLEOTIDE SEQUENCE [LARGE SCALE GENOMIC DNA]</scope>
    <source>
        <strain evidence="4 5">CCM 4839</strain>
    </source>
</reference>
<feature type="domain" description="F5/8 type C" evidence="3">
    <location>
        <begin position="310"/>
        <end position="442"/>
    </location>
</feature>
<gene>
    <name evidence="4" type="ORF">ACFFJ8_33000</name>
</gene>
<dbReference type="InterPro" id="IPR008979">
    <property type="entry name" value="Galactose-bd-like_sf"/>
</dbReference>
<accession>A0ABV6JKG7</accession>
<dbReference type="SUPFAM" id="SSF49785">
    <property type="entry name" value="Galactose-binding domain-like"/>
    <property type="match status" value="3"/>
</dbReference>
<evidence type="ECO:0000256" key="1">
    <source>
        <dbReference type="SAM" id="MobiDB-lite"/>
    </source>
</evidence>
<organism evidence="4 5">
    <name type="scientific">Paenibacillus mendelii</name>
    <dbReference type="NCBI Taxonomy" id="206163"/>
    <lineage>
        <taxon>Bacteria</taxon>
        <taxon>Bacillati</taxon>
        <taxon>Bacillota</taxon>
        <taxon>Bacilli</taxon>
        <taxon>Bacillales</taxon>
        <taxon>Paenibacillaceae</taxon>
        <taxon>Paenibacillus</taxon>
    </lineage>
</organism>
<feature type="chain" id="PRO_5046005151" evidence="2">
    <location>
        <begin position="33"/>
        <end position="1035"/>
    </location>
</feature>
<sequence>MKKKWVPYAKNGLIAGLIAVLLATTIPMGASATPVVSASASSVTGALTASKAIDGTRTTMFSSAGHPDANHTEWLQLDLGVKRHALNAVRLSPRVKGYGFPVDFKLQYSDDAVTWNDIPGASFTNYSNPGPKEVVLPFAKPVNARYIRWYATKLGHDDFNAYYLQIDEISVDQKAAATASSYFGTFEPGNAVDGSTDVNAGDTAFYSSVLHTSAAGTEWLQLDLGRTTSGINLVRLYPRQQGYGFPADFKIQYSNSPSGPWSDAPGAGFTNYSASSGAQVVIPFTSPVNARYVRVYATKLGLDNGSTYGLQIVEMKVESETDTTAPVSSASATSSINGWGPQRLFDRDVVAVWSSVLQPSADSTQSFTLNFSRKTPIHKLVLTPRAGGLAFPVNFSIQYSQDGTTFTAIPGQTYTGYTNPGSAPQTFEFDPLEAKALRVEATKLGLDDFNKPYFQLAEATPYKWDTYSDTWAATDNLGRTLPSYSNFNEPRSDKFVGMFYFLWLGQHGTGGPYDINKIVSANPGASSTGSPPWGPYTAFHHWGESLLGYYLSQDNYVIRKHAQMLADAGVDTIIIDLTNGFTYTDQYMELLQEYDAIRSKGGKTPQVVFMGPWGDPTAVVQSLYDNLYGAGLYSDLWFRWDGGKPLIIANPAYFSGNATLRDFFTFRKPHQFFFDEPGGPNEWGWLEGYPQHVFYSDSEAKEEVTVSIAQNAVPDGSGGFEVGSMSQPGARGRSYHDGAEPGTPQTEIGYNFMEQWGRALDVDPKFVFVTGWNEWVAQRLDTFGGYSAPNVFIDSFSEEFSRDIEPMKGGYGDSYYYQLVDYIRRYKGVRKPQNADSEKTIAIDGNFADWKGIEQEFRDDLGDPASRNEAGRGTAGTYTNTTGRNDFQTMKVARDANNIYFYVKTRNDITSYTDSSWMRLFIKTSEIAPSWQGYNYVVNRTGAGAASATLEQAAAGGGWNWTAVPGSVAYRANGREMEIAIPRASLGLSDTTKPIRFEFKWHDNMQTQGDVYEFTTNGDAAPNGRFNYVFTEVAE</sequence>
<evidence type="ECO:0000313" key="5">
    <source>
        <dbReference type="Proteomes" id="UP001589818"/>
    </source>
</evidence>
<comment type="caution">
    <text evidence="4">The sequence shown here is derived from an EMBL/GenBank/DDBJ whole genome shotgun (WGS) entry which is preliminary data.</text>
</comment>
<protein>
    <submittedName>
        <fullName evidence="4">Discoidin domain-containing protein</fullName>
    </submittedName>
</protein>